<dbReference type="HOGENOM" id="CLU_896632_0_0_11"/>
<gene>
    <name evidence="1" type="ordered locus">Caci_4785</name>
</gene>
<sequence>MTSMSRTTTDYGARLAQPEDATRPFLALGEIRTCLIQNRGTLSQPTSVALMQLTPGSPVSKVDRPVRRVVSPEQVTGVDCRLQIAREGRGRAIGTVLSHAVVTNGRILQGTAHAALTKATSDERREWQHYLRRRGALEVLGSPKPQNVIDGYLTDLSPARGLDLTSISDRIIDTVQQSNLLNHSTALRASTAVVRWAATLAPDAKPTVGILKSDLSNFHVIRLSGTPEDLPMLIRFCQEFALHEWLLTTVQDVIIPRAETDIARDRDPLDALLFALNELVPLWMPPTYLSPGMKALWDALESRTHFSLLFGRQVSRIRDLRDQVRIRPLRRS</sequence>
<dbReference type="EMBL" id="CP001700">
    <property type="protein sequence ID" value="ACU73646.1"/>
    <property type="molecule type" value="Genomic_DNA"/>
</dbReference>
<organism evidence="1 2">
    <name type="scientific">Catenulispora acidiphila (strain DSM 44928 / JCM 14897 / NBRC 102108 / NRRL B-24433 / ID139908)</name>
    <dbReference type="NCBI Taxonomy" id="479433"/>
    <lineage>
        <taxon>Bacteria</taxon>
        <taxon>Bacillati</taxon>
        <taxon>Actinomycetota</taxon>
        <taxon>Actinomycetes</taxon>
        <taxon>Catenulisporales</taxon>
        <taxon>Catenulisporaceae</taxon>
        <taxon>Catenulispora</taxon>
    </lineage>
</organism>
<dbReference type="NCBIfam" id="NF040565">
    <property type="entry name" value="SCO2521_fam"/>
    <property type="match status" value="1"/>
</dbReference>
<dbReference type="InterPro" id="IPR049749">
    <property type="entry name" value="SCO2521-like"/>
</dbReference>
<dbReference type="KEGG" id="cai:Caci_4785"/>
<evidence type="ECO:0000313" key="1">
    <source>
        <dbReference type="EMBL" id="ACU73646.1"/>
    </source>
</evidence>
<dbReference type="STRING" id="479433.Caci_4785"/>
<accession>C7Q1B7</accession>
<reference evidence="1 2" key="1">
    <citation type="journal article" date="2009" name="Stand. Genomic Sci.">
        <title>Complete genome sequence of Catenulispora acidiphila type strain (ID 139908).</title>
        <authorList>
            <person name="Copeland A."/>
            <person name="Lapidus A."/>
            <person name="Glavina Del Rio T."/>
            <person name="Nolan M."/>
            <person name="Lucas S."/>
            <person name="Chen F."/>
            <person name="Tice H."/>
            <person name="Cheng J.F."/>
            <person name="Bruce D."/>
            <person name="Goodwin L."/>
            <person name="Pitluck S."/>
            <person name="Mikhailova N."/>
            <person name="Pati A."/>
            <person name="Ivanova N."/>
            <person name="Mavromatis K."/>
            <person name="Chen A."/>
            <person name="Palaniappan K."/>
            <person name="Chain P."/>
            <person name="Land M."/>
            <person name="Hauser L."/>
            <person name="Chang Y.J."/>
            <person name="Jeffries C.D."/>
            <person name="Chertkov O."/>
            <person name="Brettin T."/>
            <person name="Detter J.C."/>
            <person name="Han C."/>
            <person name="Ali Z."/>
            <person name="Tindall B.J."/>
            <person name="Goker M."/>
            <person name="Bristow J."/>
            <person name="Eisen J.A."/>
            <person name="Markowitz V."/>
            <person name="Hugenholtz P."/>
            <person name="Kyrpides N.C."/>
            <person name="Klenk H.P."/>
        </authorList>
    </citation>
    <scope>NUCLEOTIDE SEQUENCE [LARGE SCALE GENOMIC DNA]</scope>
    <source>
        <strain evidence="2">DSM 44928 / JCM 14897 / NBRC 102108 / NRRL B-24433 / ID139908</strain>
    </source>
</reference>
<proteinExistence type="predicted"/>
<evidence type="ECO:0000313" key="2">
    <source>
        <dbReference type="Proteomes" id="UP000000851"/>
    </source>
</evidence>
<dbReference type="eggNOG" id="ENOG5030GV3">
    <property type="taxonomic scope" value="Bacteria"/>
</dbReference>
<dbReference type="Proteomes" id="UP000000851">
    <property type="component" value="Chromosome"/>
</dbReference>
<name>C7Q1B7_CATAD</name>
<dbReference type="AlphaFoldDB" id="C7Q1B7"/>
<keyword evidence="2" id="KW-1185">Reference proteome</keyword>
<dbReference type="InParanoid" id="C7Q1B7"/>
<protein>
    <submittedName>
        <fullName evidence="1">Uncharacterized protein</fullName>
    </submittedName>
</protein>